<sequence>MATTTTTTLLLLLLSSGVISGELTDIKRTHIRFFFHNSIHRLVTTPANPILQPVPMQTNSKLFGSIAVLDDPLTEGPDRTSKLVGRAQGVSVFSSRSAAEPATLMNVNLIFTGGKHNGSTLVVLGRNAIHSEIRELPVIAGTGKFRLARGYAKVTTHSHNLTAGRAVVEYNVHVFHH</sequence>
<evidence type="ECO:0000256" key="3">
    <source>
        <dbReference type="ARBA" id="ARBA00022525"/>
    </source>
</evidence>
<dbReference type="OrthoDB" id="665505at2759"/>
<proteinExistence type="inferred from homology"/>
<evidence type="ECO:0000256" key="2">
    <source>
        <dbReference type="ARBA" id="ARBA00011738"/>
    </source>
</evidence>
<organism evidence="5 6">
    <name type="scientific">Dioscorea zingiberensis</name>
    <dbReference type="NCBI Taxonomy" id="325984"/>
    <lineage>
        <taxon>Eukaryota</taxon>
        <taxon>Viridiplantae</taxon>
        <taxon>Streptophyta</taxon>
        <taxon>Embryophyta</taxon>
        <taxon>Tracheophyta</taxon>
        <taxon>Spermatophyta</taxon>
        <taxon>Magnoliopsida</taxon>
        <taxon>Liliopsida</taxon>
        <taxon>Dioscoreales</taxon>
        <taxon>Dioscoreaceae</taxon>
        <taxon>Dioscorea</taxon>
    </lineage>
</organism>
<comment type="caution">
    <text evidence="5">The sequence shown here is derived from an EMBL/GenBank/DDBJ whole genome shotgun (WGS) entry which is preliminary data.</text>
</comment>
<dbReference type="GO" id="GO:0048046">
    <property type="term" value="C:apoplast"/>
    <property type="evidence" value="ECO:0007669"/>
    <property type="project" value="UniProtKB-SubCell"/>
</dbReference>
<keyword evidence="3 4" id="KW-0964">Secreted</keyword>
<evidence type="ECO:0000313" key="6">
    <source>
        <dbReference type="Proteomes" id="UP001085076"/>
    </source>
</evidence>
<keyword evidence="4" id="KW-0052">Apoplast</keyword>
<accession>A0A9D5CPG4</accession>
<dbReference type="InterPro" id="IPR004265">
    <property type="entry name" value="Dirigent"/>
</dbReference>
<comment type="subunit">
    <text evidence="2 4">Homodimer.</text>
</comment>
<evidence type="ECO:0000313" key="5">
    <source>
        <dbReference type="EMBL" id="KAJ0976148.1"/>
    </source>
</evidence>
<dbReference type="Proteomes" id="UP001085076">
    <property type="component" value="Miscellaneous, Linkage group lg04"/>
</dbReference>
<keyword evidence="6" id="KW-1185">Reference proteome</keyword>
<reference evidence="5" key="1">
    <citation type="submission" date="2021-03" db="EMBL/GenBank/DDBJ databases">
        <authorList>
            <person name="Li Z."/>
            <person name="Yang C."/>
        </authorList>
    </citation>
    <scope>NUCLEOTIDE SEQUENCE</scope>
    <source>
        <strain evidence="5">Dzin_1.0</strain>
        <tissue evidence="5">Leaf</tissue>
    </source>
</reference>
<evidence type="ECO:0000256" key="1">
    <source>
        <dbReference type="ARBA" id="ARBA00010746"/>
    </source>
</evidence>
<keyword evidence="4" id="KW-0732">Signal</keyword>
<dbReference type="AlphaFoldDB" id="A0A9D5CPG4"/>
<gene>
    <name evidence="5" type="ORF">J5N97_018113</name>
</gene>
<feature type="signal peptide" evidence="4">
    <location>
        <begin position="1"/>
        <end position="21"/>
    </location>
</feature>
<protein>
    <recommendedName>
        <fullName evidence="4">Dirigent protein</fullName>
    </recommendedName>
</protein>
<reference evidence="5" key="2">
    <citation type="journal article" date="2022" name="Hortic Res">
        <title>The genome of Dioscorea zingiberensis sheds light on the biosynthesis, origin and evolution of the medicinally important diosgenin saponins.</title>
        <authorList>
            <person name="Li Y."/>
            <person name="Tan C."/>
            <person name="Li Z."/>
            <person name="Guo J."/>
            <person name="Li S."/>
            <person name="Chen X."/>
            <person name="Wang C."/>
            <person name="Dai X."/>
            <person name="Yang H."/>
            <person name="Song W."/>
            <person name="Hou L."/>
            <person name="Xu J."/>
            <person name="Tong Z."/>
            <person name="Xu A."/>
            <person name="Yuan X."/>
            <person name="Wang W."/>
            <person name="Yang Q."/>
            <person name="Chen L."/>
            <person name="Sun Z."/>
            <person name="Wang K."/>
            <person name="Pan B."/>
            <person name="Chen J."/>
            <person name="Bao Y."/>
            <person name="Liu F."/>
            <person name="Qi X."/>
            <person name="Gang D.R."/>
            <person name="Wen J."/>
            <person name="Li J."/>
        </authorList>
    </citation>
    <scope>NUCLEOTIDE SEQUENCE</scope>
    <source>
        <strain evidence="5">Dzin_1.0</strain>
    </source>
</reference>
<feature type="chain" id="PRO_5039745244" description="Dirigent protein" evidence="4">
    <location>
        <begin position="22"/>
        <end position="177"/>
    </location>
</feature>
<comment type="similarity">
    <text evidence="1 4">Belongs to the plant dirigent protein family.</text>
</comment>
<comment type="subcellular location">
    <subcellularLocation>
        <location evidence="4">Secreted</location>
        <location evidence="4">Extracellular space</location>
        <location evidence="4">Apoplast</location>
    </subcellularLocation>
</comment>
<dbReference type="InterPro" id="IPR044859">
    <property type="entry name" value="Allene_oxi_cyc_Dirigent"/>
</dbReference>
<evidence type="ECO:0000256" key="4">
    <source>
        <dbReference type="RuleBase" id="RU363099"/>
    </source>
</evidence>
<dbReference type="EMBL" id="JAGGNH010000004">
    <property type="protein sequence ID" value="KAJ0976148.1"/>
    <property type="molecule type" value="Genomic_DNA"/>
</dbReference>
<name>A0A9D5CPG4_9LILI</name>
<comment type="function">
    <text evidence="4">Dirigent proteins impart stereoselectivity on the phenoxy radical-coupling reaction, yielding optically active lignans from two molecules of coniferyl alcohol in the biosynthesis of lignans, flavonolignans, and alkaloids and thus plays a central role in plant secondary metabolism.</text>
</comment>
<dbReference type="GO" id="GO:0009699">
    <property type="term" value="P:phenylpropanoid biosynthetic process"/>
    <property type="evidence" value="ECO:0007669"/>
    <property type="project" value="UniProtKB-ARBA"/>
</dbReference>
<dbReference type="PANTHER" id="PTHR21495">
    <property type="entry name" value="NUCLEOPORIN-RELATED"/>
    <property type="match status" value="1"/>
</dbReference>
<dbReference type="Pfam" id="PF03018">
    <property type="entry name" value="Dirigent"/>
    <property type="match status" value="1"/>
</dbReference>
<dbReference type="Gene3D" id="2.40.480.10">
    <property type="entry name" value="Allene oxide cyclase-like"/>
    <property type="match status" value="1"/>
</dbReference>